<gene>
    <name evidence="1" type="ORF">ABH15_09375</name>
</gene>
<evidence type="ECO:0000313" key="2">
    <source>
        <dbReference type="Proteomes" id="UP000290932"/>
    </source>
</evidence>
<dbReference type="Proteomes" id="UP000290932">
    <property type="component" value="Unassembled WGS sequence"/>
</dbReference>
<dbReference type="OrthoDB" id="135978at2157"/>
<accession>A0A498H0Y5</accession>
<dbReference type="RefSeq" id="WP_128694088.1">
    <property type="nucleotide sequence ID" value="NZ_LHQS01000002.1"/>
</dbReference>
<proteinExistence type="predicted"/>
<dbReference type="AlphaFoldDB" id="A0A498H0Y5"/>
<organism evidence="1 2">
    <name type="scientific">Methanoculleus taiwanensis</name>
    <dbReference type="NCBI Taxonomy" id="1550565"/>
    <lineage>
        <taxon>Archaea</taxon>
        <taxon>Methanobacteriati</taxon>
        <taxon>Methanobacteriota</taxon>
        <taxon>Stenosarchaea group</taxon>
        <taxon>Methanomicrobia</taxon>
        <taxon>Methanomicrobiales</taxon>
        <taxon>Methanomicrobiaceae</taxon>
        <taxon>Methanoculleus</taxon>
    </lineage>
</organism>
<protein>
    <submittedName>
        <fullName evidence="1">Uncharacterized protein</fullName>
    </submittedName>
</protein>
<name>A0A498H0Y5_9EURY</name>
<sequence>MSVRSMVMRRILRFEKKNRVTAPIRIEKELLIAMELRGLDRHNTVNIALENHLRGMNIQVEQPAVMPQAVVKV</sequence>
<keyword evidence="2" id="KW-1185">Reference proteome</keyword>
<evidence type="ECO:0000313" key="1">
    <source>
        <dbReference type="EMBL" id="RXE56313.1"/>
    </source>
</evidence>
<comment type="caution">
    <text evidence="1">The sequence shown here is derived from an EMBL/GenBank/DDBJ whole genome shotgun (WGS) entry which is preliminary data.</text>
</comment>
<dbReference type="EMBL" id="LHQS01000002">
    <property type="protein sequence ID" value="RXE56313.1"/>
    <property type="molecule type" value="Genomic_DNA"/>
</dbReference>
<reference evidence="1 2" key="1">
    <citation type="journal article" date="2015" name="Int. J. Syst. Evol. Microbiol.">
        <title>Methanoculleus taiwanensis sp. nov., a methanogen isolated from deep marine sediment at the deformation front area near Taiwan.</title>
        <authorList>
            <person name="Weng C.Y."/>
            <person name="Chen S.C."/>
            <person name="Lai M.C."/>
            <person name="Wu S.Y."/>
            <person name="Lin S."/>
            <person name="Yang T.F."/>
            <person name="Chen P.C."/>
        </authorList>
    </citation>
    <scope>NUCLEOTIDE SEQUENCE [LARGE SCALE GENOMIC DNA]</scope>
    <source>
        <strain evidence="1 2">CYW4</strain>
    </source>
</reference>